<dbReference type="InterPro" id="IPR038765">
    <property type="entry name" value="Papain-like_cys_pep_sf"/>
</dbReference>
<reference evidence="5" key="1">
    <citation type="journal article" date="2019" name="Int. J. Syst. Evol. Microbiol.">
        <title>The Global Catalogue of Microorganisms (GCM) 10K type strain sequencing project: providing services to taxonomists for standard genome sequencing and annotation.</title>
        <authorList>
            <consortium name="The Broad Institute Genomics Platform"/>
            <consortium name="The Broad Institute Genome Sequencing Center for Infectious Disease"/>
            <person name="Wu L."/>
            <person name="Ma J."/>
        </authorList>
    </citation>
    <scope>NUCLEOTIDE SEQUENCE [LARGE SCALE GENOMIC DNA]</scope>
    <source>
        <strain evidence="5">CCUG 53903</strain>
    </source>
</reference>
<evidence type="ECO:0000259" key="3">
    <source>
        <dbReference type="Pfam" id="PF05257"/>
    </source>
</evidence>
<evidence type="ECO:0000313" key="5">
    <source>
        <dbReference type="Proteomes" id="UP001596058"/>
    </source>
</evidence>
<keyword evidence="2" id="KW-1133">Transmembrane helix</keyword>
<gene>
    <name evidence="4" type="ORF">ACFPZ3_51980</name>
</gene>
<dbReference type="EMBL" id="JBHSPA010000079">
    <property type="protein sequence ID" value="MFC5832427.1"/>
    <property type="molecule type" value="Genomic_DNA"/>
</dbReference>
<organism evidence="4 5">
    <name type="scientific">Nonomuraea insulae</name>
    <dbReference type="NCBI Taxonomy" id="1616787"/>
    <lineage>
        <taxon>Bacteria</taxon>
        <taxon>Bacillati</taxon>
        <taxon>Actinomycetota</taxon>
        <taxon>Actinomycetes</taxon>
        <taxon>Streptosporangiales</taxon>
        <taxon>Streptosporangiaceae</taxon>
        <taxon>Nonomuraea</taxon>
    </lineage>
</organism>
<feature type="compositionally biased region" description="Basic residues" evidence="1">
    <location>
        <begin position="274"/>
        <end position="289"/>
    </location>
</feature>
<feature type="transmembrane region" description="Helical" evidence="2">
    <location>
        <begin position="179"/>
        <end position="197"/>
    </location>
</feature>
<feature type="domain" description="Peptidase C51" evidence="3">
    <location>
        <begin position="31"/>
        <end position="115"/>
    </location>
</feature>
<name>A0ABW1D2Y5_9ACTN</name>
<proteinExistence type="predicted"/>
<evidence type="ECO:0000313" key="4">
    <source>
        <dbReference type="EMBL" id="MFC5832427.1"/>
    </source>
</evidence>
<evidence type="ECO:0000256" key="1">
    <source>
        <dbReference type="SAM" id="MobiDB-lite"/>
    </source>
</evidence>
<keyword evidence="2" id="KW-0812">Transmembrane</keyword>
<dbReference type="Proteomes" id="UP001596058">
    <property type="component" value="Unassembled WGS sequence"/>
</dbReference>
<sequence length="289" mass="32773">MRQELGYKEKGGQFTKFGQWYADHVQDAQYRDAPWCDMFIAWAANKADLTDYVGQFAWTPSHAAWFIQQDAWSRKPEPGALVFYDWRGGKSYKGIDHVGVVERVDGKKIHTIEANVDHVWLKRKTRDTDKVVGYGLPRLVKANVDKLDEIRSTERPFVAPPRSETGHGTPLDVLGTPPALLAAMVLMTIVLSLRVSGRRRGTHRRFHFHWRWSWRPSPTHPVSGVKVPSPRNPLVPEGARDRPKATVSEQAEPRPTQAARPPRSRVPAGSGRSATKHPTPKRRKPYDPT</sequence>
<evidence type="ECO:0000256" key="2">
    <source>
        <dbReference type="SAM" id="Phobius"/>
    </source>
</evidence>
<protein>
    <submittedName>
        <fullName evidence="4">CHAP domain-containing protein</fullName>
    </submittedName>
</protein>
<feature type="region of interest" description="Disordered" evidence="1">
    <location>
        <begin position="219"/>
        <end position="289"/>
    </location>
</feature>
<keyword evidence="2" id="KW-0472">Membrane</keyword>
<dbReference type="SUPFAM" id="SSF54001">
    <property type="entry name" value="Cysteine proteinases"/>
    <property type="match status" value="1"/>
</dbReference>
<dbReference type="Gene3D" id="3.90.1720.10">
    <property type="entry name" value="endopeptidase domain like (from Nostoc punctiforme)"/>
    <property type="match status" value="1"/>
</dbReference>
<dbReference type="InterPro" id="IPR007921">
    <property type="entry name" value="CHAP_dom"/>
</dbReference>
<accession>A0ABW1D2Y5</accession>
<dbReference type="Pfam" id="PF05257">
    <property type="entry name" value="CHAP"/>
    <property type="match status" value="1"/>
</dbReference>
<comment type="caution">
    <text evidence="4">The sequence shown here is derived from an EMBL/GenBank/DDBJ whole genome shotgun (WGS) entry which is preliminary data.</text>
</comment>
<keyword evidence="5" id="KW-1185">Reference proteome</keyword>
<dbReference type="RefSeq" id="WP_379521866.1">
    <property type="nucleotide sequence ID" value="NZ_JBHSPA010000079.1"/>
</dbReference>